<dbReference type="AlphaFoldDB" id="A0A9P5KWM1"/>
<gene>
    <name evidence="1" type="ORF">PCG10_009148</name>
</gene>
<name>A0A9P5KWM1_PENCR</name>
<keyword evidence="2" id="KW-1185">Reference proteome</keyword>
<dbReference type="Proteomes" id="UP000701341">
    <property type="component" value="Unassembled WGS sequence"/>
</dbReference>
<dbReference type="EMBL" id="JAAOZQ010000073">
    <property type="protein sequence ID" value="KAF7520503.1"/>
    <property type="molecule type" value="Genomic_DNA"/>
</dbReference>
<comment type="caution">
    <text evidence="1">The sequence shown here is derived from an EMBL/GenBank/DDBJ whole genome shotgun (WGS) entry which is preliminary data.</text>
</comment>
<sequence length="155" mass="17415">MSSDTTAEKSHIHLEQRKSLITLEATIDALILHTLDASQLDQLNIKRQSMALEKGSDLKPHFFAPKANLPQPSKKLIRKSVEHLNNKDAFADPMSRILIVSFLGKSARLLESYFDCESLVLRSSDLYELSEQTTTSMVFKGFADWFLGDPAGKTF</sequence>
<accession>A0A9P5KWM1</accession>
<organism evidence="1 2">
    <name type="scientific">Penicillium crustosum</name>
    <name type="common">Blue mold fungus</name>
    <dbReference type="NCBI Taxonomy" id="36656"/>
    <lineage>
        <taxon>Eukaryota</taxon>
        <taxon>Fungi</taxon>
        <taxon>Dikarya</taxon>
        <taxon>Ascomycota</taxon>
        <taxon>Pezizomycotina</taxon>
        <taxon>Eurotiomycetes</taxon>
        <taxon>Eurotiomycetidae</taxon>
        <taxon>Eurotiales</taxon>
        <taxon>Aspergillaceae</taxon>
        <taxon>Penicillium</taxon>
    </lineage>
</organism>
<proteinExistence type="predicted"/>
<evidence type="ECO:0000313" key="2">
    <source>
        <dbReference type="Proteomes" id="UP000701341"/>
    </source>
</evidence>
<reference evidence="1" key="1">
    <citation type="submission" date="2020-02" db="EMBL/GenBank/DDBJ databases">
        <authorList>
            <person name="Lichtner F.J."/>
        </authorList>
    </citation>
    <scope>NUCLEOTIDE SEQUENCE</scope>
    <source>
        <strain evidence="1">G10</strain>
    </source>
</reference>
<protein>
    <submittedName>
        <fullName evidence="1">Uncharacterized protein</fullName>
    </submittedName>
</protein>
<evidence type="ECO:0000313" key="1">
    <source>
        <dbReference type="EMBL" id="KAF7520503.1"/>
    </source>
</evidence>